<dbReference type="SMART" id="SM00858">
    <property type="entry name" value="SAF"/>
    <property type="match status" value="1"/>
</dbReference>
<dbReference type="AlphaFoldDB" id="D0WGF9"/>
<dbReference type="eggNOG" id="COG3745">
    <property type="taxonomic scope" value="Bacteria"/>
</dbReference>
<feature type="region of interest" description="Disordered" evidence="1">
    <location>
        <begin position="195"/>
        <end position="255"/>
    </location>
</feature>
<proteinExistence type="predicted"/>
<dbReference type="InterPro" id="IPR013974">
    <property type="entry name" value="SAF"/>
</dbReference>
<evidence type="ECO:0000259" key="2">
    <source>
        <dbReference type="SMART" id="SM00858"/>
    </source>
</evidence>
<dbReference type="InterPro" id="IPR031571">
    <property type="entry name" value="RcpC_dom"/>
</dbReference>
<dbReference type="EMBL" id="ACUX02000006">
    <property type="protein sequence ID" value="EEZ61572.1"/>
    <property type="molecule type" value="Genomic_DNA"/>
</dbReference>
<feature type="domain" description="SAF" evidence="2">
    <location>
        <begin position="28"/>
        <end position="90"/>
    </location>
</feature>
<organism evidence="3 4">
    <name type="scientific">Slackia exigua (strain ATCC 700122 / DSM 15923 / CIP 105133 / JCM 11022 / KCTC 5966 / S-7)</name>
    <dbReference type="NCBI Taxonomy" id="649764"/>
    <lineage>
        <taxon>Bacteria</taxon>
        <taxon>Bacillati</taxon>
        <taxon>Actinomycetota</taxon>
        <taxon>Coriobacteriia</taxon>
        <taxon>Eggerthellales</taxon>
        <taxon>Eggerthellaceae</taxon>
        <taxon>Slackia</taxon>
    </lineage>
</organism>
<dbReference type="NCBIfam" id="TIGR03177">
    <property type="entry name" value="pilus_cpaB"/>
    <property type="match status" value="1"/>
</dbReference>
<accession>D0WGF9</accession>
<keyword evidence="4" id="KW-1185">Reference proteome</keyword>
<dbReference type="STRING" id="649764.HMPREF0762_00910"/>
<dbReference type="Pfam" id="PF08666">
    <property type="entry name" value="SAF"/>
    <property type="match status" value="1"/>
</dbReference>
<gene>
    <name evidence="3" type="primary">cpaB</name>
    <name evidence="3" type="ORF">HMPREF0762_00910</name>
</gene>
<dbReference type="InterPro" id="IPR017592">
    <property type="entry name" value="Pilus_assmbl_Flp-typ_CpaB"/>
</dbReference>
<evidence type="ECO:0000313" key="4">
    <source>
        <dbReference type="Proteomes" id="UP000006001"/>
    </source>
</evidence>
<feature type="compositionally biased region" description="Basic and acidic residues" evidence="1">
    <location>
        <begin position="245"/>
        <end position="255"/>
    </location>
</feature>
<reference evidence="3" key="1">
    <citation type="submission" date="2009-10" db="EMBL/GenBank/DDBJ databases">
        <authorList>
            <person name="Weinstock G."/>
            <person name="Sodergren E."/>
            <person name="Clifton S."/>
            <person name="Fulton L."/>
            <person name="Fulton B."/>
            <person name="Courtney L."/>
            <person name="Fronick C."/>
            <person name="Harrison M."/>
            <person name="Strong C."/>
            <person name="Farmer C."/>
            <person name="Delahaunty K."/>
            <person name="Markovic C."/>
            <person name="Hall O."/>
            <person name="Minx P."/>
            <person name="Tomlinson C."/>
            <person name="Mitreva M."/>
            <person name="Nelson J."/>
            <person name="Hou S."/>
            <person name="Wollam A."/>
            <person name="Pepin K.H."/>
            <person name="Johnson M."/>
            <person name="Bhonagiri V."/>
            <person name="Nash W.E."/>
            <person name="Warren W."/>
            <person name="Chinwalla A."/>
            <person name="Mardis E.R."/>
            <person name="Wilson R.K."/>
        </authorList>
    </citation>
    <scope>NUCLEOTIDE SEQUENCE [LARGE SCALE GENOMIC DNA]</scope>
    <source>
        <strain evidence="3">ATCC 700122</strain>
    </source>
</reference>
<dbReference type="Pfam" id="PF16976">
    <property type="entry name" value="RcpC"/>
    <property type="match status" value="1"/>
</dbReference>
<dbReference type="Proteomes" id="UP000006001">
    <property type="component" value="Unassembled WGS sequence"/>
</dbReference>
<evidence type="ECO:0000313" key="3">
    <source>
        <dbReference type="EMBL" id="EEZ61572.1"/>
    </source>
</evidence>
<comment type="caution">
    <text evidence="3">The sequence shown here is derived from an EMBL/GenBank/DDBJ whole genome shotgun (WGS) entry which is preliminary data.</text>
</comment>
<dbReference type="CDD" id="cd11614">
    <property type="entry name" value="SAF_CpaB_FlgA_like"/>
    <property type="match status" value="1"/>
</dbReference>
<evidence type="ECO:0000256" key="1">
    <source>
        <dbReference type="SAM" id="MobiDB-lite"/>
    </source>
</evidence>
<dbReference type="HOGENOM" id="CLU_057068_5_0_11"/>
<protein>
    <submittedName>
        <fullName evidence="3">Flp pilus assembly protein CpaB</fullName>
    </submittedName>
</protein>
<sequence>MAAYGNQLESAVADERAEMLERFGGEQVEVRVATRDIAVGERLSDANSTSQLWLSALLPDQAVIDAGDVAGRSVTTPIFEGEVVCAQRFDETEEKPLQVPDGMCAVSVPADTLASVGGSVAPGALVDVYTSSGSSTDLLAQSVLVLSTSASGQASASPAASSPLSWVTLAVAPDRVEEFVAAAQRTELYFTLPASGVRGSKEGGAQGEDGGSADADAKREEGSPGMSAGTAGTERSAGAASTDGEASRADGKEGK</sequence>
<name>D0WGF9_SLAES</name>